<evidence type="ECO:0000313" key="2">
    <source>
        <dbReference type="EMBL" id="ROR31757.1"/>
    </source>
</evidence>
<evidence type="ECO:0000313" key="3">
    <source>
        <dbReference type="Proteomes" id="UP000273083"/>
    </source>
</evidence>
<dbReference type="OrthoDB" id="4978934at2"/>
<evidence type="ECO:0000256" key="1">
    <source>
        <dbReference type="RuleBase" id="RU362001"/>
    </source>
</evidence>
<dbReference type="Pfam" id="PF06013">
    <property type="entry name" value="WXG100"/>
    <property type="match status" value="1"/>
</dbReference>
<sequence>MASIKVTPEDLSIQGKSIVTMGEELATMMTTLETTINTVIGEWDGLAQDAFLETYNGMKDTLKKFPEIVNGIGSQVVSAADAFEKTDSELSGIFKQ</sequence>
<keyword evidence="3" id="KW-1185">Reference proteome</keyword>
<comment type="similarity">
    <text evidence="1">Belongs to the WXG100 family.</text>
</comment>
<gene>
    <name evidence="2" type="ORF">EDD66_101375</name>
</gene>
<dbReference type="Proteomes" id="UP000273083">
    <property type="component" value="Unassembled WGS sequence"/>
</dbReference>
<protein>
    <recommendedName>
        <fullName evidence="1">ESAT-6-like protein</fullName>
    </recommendedName>
</protein>
<dbReference type="NCBIfam" id="TIGR03930">
    <property type="entry name" value="WXG100_ESAT6"/>
    <property type="match status" value="1"/>
</dbReference>
<proteinExistence type="inferred from homology"/>
<dbReference type="InterPro" id="IPR036689">
    <property type="entry name" value="ESAT-6-like_sf"/>
</dbReference>
<dbReference type="AlphaFoldDB" id="A0A3N1Y3B0"/>
<dbReference type="SUPFAM" id="SSF140453">
    <property type="entry name" value="EsxAB dimer-like"/>
    <property type="match status" value="1"/>
</dbReference>
<dbReference type="InterPro" id="IPR010310">
    <property type="entry name" value="T7SS_ESAT-6-like"/>
</dbReference>
<accession>A0A3N1Y3B0</accession>
<reference evidence="2 3" key="1">
    <citation type="submission" date="2018-11" db="EMBL/GenBank/DDBJ databases">
        <title>Genomic Encyclopedia of Type Strains, Phase IV (KMG-IV): sequencing the most valuable type-strain genomes for metagenomic binning, comparative biology and taxonomic classification.</title>
        <authorList>
            <person name="Goeker M."/>
        </authorList>
    </citation>
    <scope>NUCLEOTIDE SEQUENCE [LARGE SCALE GENOMIC DNA]</scope>
    <source>
        <strain evidence="2 3">DSM 26537</strain>
    </source>
</reference>
<dbReference type="EMBL" id="RJVG01000001">
    <property type="protein sequence ID" value="ROR31757.1"/>
    <property type="molecule type" value="Genomic_DNA"/>
</dbReference>
<organism evidence="2 3">
    <name type="scientific">Mobilisporobacter senegalensis</name>
    <dbReference type="NCBI Taxonomy" id="1329262"/>
    <lineage>
        <taxon>Bacteria</taxon>
        <taxon>Bacillati</taxon>
        <taxon>Bacillota</taxon>
        <taxon>Clostridia</taxon>
        <taxon>Lachnospirales</taxon>
        <taxon>Lachnospiraceae</taxon>
        <taxon>Mobilisporobacter</taxon>
    </lineage>
</organism>
<dbReference type="RefSeq" id="WP_123607844.1">
    <property type="nucleotide sequence ID" value="NZ_RJVG01000001.1"/>
</dbReference>
<comment type="caution">
    <text evidence="2">The sequence shown here is derived from an EMBL/GenBank/DDBJ whole genome shotgun (WGS) entry which is preliminary data.</text>
</comment>
<dbReference type="Gene3D" id="1.10.287.1060">
    <property type="entry name" value="ESAT-6-like"/>
    <property type="match status" value="1"/>
</dbReference>
<name>A0A3N1Y3B0_9FIRM</name>